<feature type="compositionally biased region" description="Pro residues" evidence="1">
    <location>
        <begin position="397"/>
        <end position="424"/>
    </location>
</feature>
<dbReference type="SUPFAM" id="SSF48452">
    <property type="entry name" value="TPR-like"/>
    <property type="match status" value="1"/>
</dbReference>
<name>A0ABP9P9Z4_9BACT</name>
<dbReference type="SMART" id="SM00028">
    <property type="entry name" value="TPR"/>
    <property type="match status" value="2"/>
</dbReference>
<keyword evidence="3" id="KW-1185">Reference proteome</keyword>
<evidence type="ECO:0000313" key="2">
    <source>
        <dbReference type="EMBL" id="GAA5143137.1"/>
    </source>
</evidence>
<accession>A0ABP9P9Z4</accession>
<dbReference type="EMBL" id="BAABIA010000006">
    <property type="protein sequence ID" value="GAA5143137.1"/>
    <property type="molecule type" value="Genomic_DNA"/>
</dbReference>
<organism evidence="2 3">
    <name type="scientific">Prosthecobacter algae</name>
    <dbReference type="NCBI Taxonomy" id="1144682"/>
    <lineage>
        <taxon>Bacteria</taxon>
        <taxon>Pseudomonadati</taxon>
        <taxon>Verrucomicrobiota</taxon>
        <taxon>Verrucomicrobiia</taxon>
        <taxon>Verrucomicrobiales</taxon>
        <taxon>Verrucomicrobiaceae</taxon>
        <taxon>Prosthecobacter</taxon>
    </lineage>
</organism>
<gene>
    <name evidence="2" type="ORF">GCM10023213_30290</name>
</gene>
<dbReference type="InterPro" id="IPR011990">
    <property type="entry name" value="TPR-like_helical_dom_sf"/>
</dbReference>
<sequence>MFLLPTSSPAFLGLFEKKGKQAPGADERQAQEAQATALLMSAREAQNAGKTGRAQSQYNAIVKQYPFTIAASEAAYASALITRANSDVTNSFDAFQKFIDDHRSSARFNDALQQQYELAEEARGGRRQRAMLILPVKMGGEEVIKLYQQIIKNAPFGKLAPLAQFSIAEIYQDLGEKDKSVLAYQNVVENYPNTKQASEAQFRIGSISSVAASRSEDKSNLVATRDALTTYMSTNPKGDRANEAEMILQQVNAAEATQSLAVGKFYQRMGKTKAAAIYFNEALKYGSPEASNEARELLAELAAADPEAVADAKKGQPDQDYTIPGARNLKTRDDYIGPLSPELTRLGQKPKMRAGDDNFLPIPIQEPTLPLTPGMAPVGGSLLPPVTEEKPALLPVPAAPVAPGIPPQPPTSLPVPPKPAAPAN</sequence>
<protein>
    <recommendedName>
        <fullName evidence="4">Tetratricopeptide repeat protein</fullName>
    </recommendedName>
</protein>
<evidence type="ECO:0000256" key="1">
    <source>
        <dbReference type="SAM" id="MobiDB-lite"/>
    </source>
</evidence>
<dbReference type="Pfam" id="PF13432">
    <property type="entry name" value="TPR_16"/>
    <property type="match status" value="1"/>
</dbReference>
<comment type="caution">
    <text evidence="2">The sequence shown here is derived from an EMBL/GenBank/DDBJ whole genome shotgun (WGS) entry which is preliminary data.</text>
</comment>
<dbReference type="Gene3D" id="1.25.40.10">
    <property type="entry name" value="Tetratricopeptide repeat domain"/>
    <property type="match status" value="2"/>
</dbReference>
<dbReference type="Proteomes" id="UP001499852">
    <property type="component" value="Unassembled WGS sequence"/>
</dbReference>
<reference evidence="3" key="1">
    <citation type="journal article" date="2019" name="Int. J. Syst. Evol. Microbiol.">
        <title>The Global Catalogue of Microorganisms (GCM) 10K type strain sequencing project: providing services to taxonomists for standard genome sequencing and annotation.</title>
        <authorList>
            <consortium name="The Broad Institute Genomics Platform"/>
            <consortium name="The Broad Institute Genome Sequencing Center for Infectious Disease"/>
            <person name="Wu L."/>
            <person name="Ma J."/>
        </authorList>
    </citation>
    <scope>NUCLEOTIDE SEQUENCE [LARGE SCALE GENOMIC DNA]</scope>
    <source>
        <strain evidence="3">JCM 18053</strain>
    </source>
</reference>
<evidence type="ECO:0008006" key="4">
    <source>
        <dbReference type="Google" id="ProtNLM"/>
    </source>
</evidence>
<dbReference type="RefSeq" id="WP_345737218.1">
    <property type="nucleotide sequence ID" value="NZ_BAABIA010000006.1"/>
</dbReference>
<feature type="region of interest" description="Disordered" evidence="1">
    <location>
        <begin position="394"/>
        <end position="424"/>
    </location>
</feature>
<dbReference type="Pfam" id="PF13174">
    <property type="entry name" value="TPR_6"/>
    <property type="match status" value="1"/>
</dbReference>
<proteinExistence type="predicted"/>
<evidence type="ECO:0000313" key="3">
    <source>
        <dbReference type="Proteomes" id="UP001499852"/>
    </source>
</evidence>
<dbReference type="InterPro" id="IPR019734">
    <property type="entry name" value="TPR_rpt"/>
</dbReference>